<proteinExistence type="predicted"/>
<feature type="coiled-coil region" evidence="1">
    <location>
        <begin position="51"/>
        <end position="78"/>
    </location>
</feature>
<dbReference type="EMBL" id="AOIK01000043">
    <property type="protein sequence ID" value="ELY83667.1"/>
    <property type="molecule type" value="Genomic_DNA"/>
</dbReference>
<gene>
    <name evidence="3" type="ORF">C485_17982</name>
</gene>
<keyword evidence="4" id="KW-1185">Reference proteome</keyword>
<sequence length="342" mass="38443">MSSDNEFTVHVKGENLNLKIAPGSEEEWKRAVSLVELAAELDGVELGSSELQSFEDVAEHFENEVGDLRREFDSVQTQLETVMDNFVSDEELESKLNSIEETIQEDGSASLDVDEKLSAMWEMIDKLEEKVEEVHQDRESQSSSEDLSDDVEEASRREQDEVEESSLGEEGSVEDEESSDAEGRSLSDIREKSVEDRNELVFELIKRHQPVHGISELGEYVYGHEVESGTKEYGELGNRVSDIQDRIEKESDGTSTVYYVDGEKPEKADGAQRLDDIDQNDIEGMSLICTVCQSGDAVFDGVSGAKRHRRDEDHDSWVIAAIPNDDWKNGKTVENIVERRTA</sequence>
<keyword evidence="1" id="KW-0175">Coiled coil</keyword>
<name>L9ZDJ6_NATA2</name>
<feature type="region of interest" description="Disordered" evidence="2">
    <location>
        <begin position="131"/>
        <end position="191"/>
    </location>
</feature>
<feature type="compositionally biased region" description="Basic and acidic residues" evidence="2">
    <location>
        <begin position="181"/>
        <end position="191"/>
    </location>
</feature>
<evidence type="ECO:0000256" key="2">
    <source>
        <dbReference type="SAM" id="MobiDB-lite"/>
    </source>
</evidence>
<evidence type="ECO:0000313" key="3">
    <source>
        <dbReference type="EMBL" id="ELY83667.1"/>
    </source>
</evidence>
<accession>L9ZDJ6</accession>
<protein>
    <submittedName>
        <fullName evidence="3">Uncharacterized protein</fullName>
    </submittedName>
</protein>
<comment type="caution">
    <text evidence="3">The sequence shown here is derived from an EMBL/GenBank/DDBJ whole genome shotgun (WGS) entry which is preliminary data.</text>
</comment>
<dbReference type="Proteomes" id="UP000011511">
    <property type="component" value="Unassembled WGS sequence"/>
</dbReference>
<feature type="compositionally biased region" description="Basic and acidic residues" evidence="2">
    <location>
        <begin position="131"/>
        <end position="140"/>
    </location>
</feature>
<dbReference type="RefSeq" id="WP_007110811.1">
    <property type="nucleotide sequence ID" value="NZ_AOIK01000043.1"/>
</dbReference>
<reference evidence="3 4" key="1">
    <citation type="journal article" date="2014" name="PLoS Genet.">
        <title>Phylogenetically driven sequencing of extremely halophilic archaea reveals strategies for static and dynamic osmo-response.</title>
        <authorList>
            <person name="Becker E.A."/>
            <person name="Seitzer P.M."/>
            <person name="Tritt A."/>
            <person name="Larsen D."/>
            <person name="Krusor M."/>
            <person name="Yao A.I."/>
            <person name="Wu D."/>
            <person name="Madern D."/>
            <person name="Eisen J.A."/>
            <person name="Darling A.E."/>
            <person name="Facciotti M.T."/>
        </authorList>
    </citation>
    <scope>NUCLEOTIDE SEQUENCE [LARGE SCALE GENOMIC DNA]</scope>
    <source>
        <strain evidence="3 4">JCM 12890</strain>
    </source>
</reference>
<evidence type="ECO:0000313" key="4">
    <source>
        <dbReference type="Proteomes" id="UP000011511"/>
    </source>
</evidence>
<feature type="compositionally biased region" description="Acidic residues" evidence="2">
    <location>
        <begin position="160"/>
        <end position="180"/>
    </location>
</feature>
<organism evidence="3 4">
    <name type="scientific">Natrinema altunense (strain JCM 12890 / CGMCC 1.3731 / AJ2)</name>
    <dbReference type="NCBI Taxonomy" id="1227494"/>
    <lineage>
        <taxon>Archaea</taxon>
        <taxon>Methanobacteriati</taxon>
        <taxon>Methanobacteriota</taxon>
        <taxon>Stenosarchaea group</taxon>
        <taxon>Halobacteria</taxon>
        <taxon>Halobacteriales</taxon>
        <taxon>Natrialbaceae</taxon>
        <taxon>Natrinema</taxon>
    </lineage>
</organism>
<evidence type="ECO:0000256" key="1">
    <source>
        <dbReference type="SAM" id="Coils"/>
    </source>
</evidence>
<dbReference type="AlphaFoldDB" id="L9ZDJ6"/>